<evidence type="ECO:0000256" key="2">
    <source>
        <dbReference type="ARBA" id="ARBA00022664"/>
    </source>
</evidence>
<protein>
    <recommendedName>
        <fullName evidence="9">Poly(A) polymerase catalytic subunit domain-containing protein</fullName>
    </recommendedName>
</protein>
<evidence type="ECO:0000256" key="4">
    <source>
        <dbReference type="ARBA" id="ARBA00022741"/>
    </source>
</evidence>
<comment type="subcellular location">
    <subcellularLocation>
        <location evidence="1">Virion</location>
    </subcellularLocation>
</comment>
<name>A0A6C0CV46_9ZZZZ</name>
<evidence type="ECO:0000259" key="9">
    <source>
        <dbReference type="Pfam" id="PF19244"/>
    </source>
</evidence>
<reference evidence="10" key="1">
    <citation type="journal article" date="2020" name="Nature">
        <title>Giant virus diversity and host interactions through global metagenomics.</title>
        <authorList>
            <person name="Schulz F."/>
            <person name="Roux S."/>
            <person name="Paez-Espino D."/>
            <person name="Jungbluth S."/>
            <person name="Walsh D.A."/>
            <person name="Denef V.J."/>
            <person name="McMahon K.D."/>
            <person name="Konstantinidis K.T."/>
            <person name="Eloe-Fadrosh E.A."/>
            <person name="Kyrpides N.C."/>
            <person name="Woyke T."/>
        </authorList>
    </citation>
    <scope>NUCLEOTIDE SEQUENCE</scope>
    <source>
        <strain evidence="10">GVMAG-M-3300023109-53</strain>
    </source>
</reference>
<evidence type="ECO:0000256" key="6">
    <source>
        <dbReference type="ARBA" id="ARBA00022844"/>
    </source>
</evidence>
<keyword evidence="6" id="KW-0946">Virion</keyword>
<keyword evidence="2" id="KW-0507">mRNA processing</keyword>
<feature type="domain" description="Poly(A) polymerase catalytic subunit" evidence="9">
    <location>
        <begin position="45"/>
        <end position="173"/>
    </location>
</feature>
<feature type="region of interest" description="Disordered" evidence="8">
    <location>
        <begin position="445"/>
        <end position="477"/>
    </location>
</feature>
<keyword evidence="5" id="KW-0067">ATP-binding</keyword>
<dbReference type="Pfam" id="PF19244">
    <property type="entry name" value="Poly_A_pol_cat"/>
    <property type="match status" value="1"/>
</dbReference>
<organism evidence="10">
    <name type="scientific">viral metagenome</name>
    <dbReference type="NCBI Taxonomy" id="1070528"/>
    <lineage>
        <taxon>unclassified sequences</taxon>
        <taxon>metagenomes</taxon>
        <taxon>organismal metagenomes</taxon>
    </lineage>
</organism>
<proteinExistence type="predicted"/>
<evidence type="ECO:0000256" key="8">
    <source>
        <dbReference type="SAM" id="MobiDB-lite"/>
    </source>
</evidence>
<dbReference type="GO" id="GO:0016740">
    <property type="term" value="F:transferase activity"/>
    <property type="evidence" value="ECO:0007669"/>
    <property type="project" value="UniProtKB-KW"/>
</dbReference>
<accession>A0A6C0CV46</accession>
<dbReference type="CDD" id="cd20921">
    <property type="entry name" value="polyA_pol_Pycodna"/>
    <property type="match status" value="1"/>
</dbReference>
<evidence type="ECO:0000313" key="10">
    <source>
        <dbReference type="EMBL" id="QHT08716.1"/>
    </source>
</evidence>
<sequence>MTTCKPKLTLEEKEIAILRDAVDIAEKRKGKQVTSNPDVKRIISILEDFLKKKKLVCYGGTAINNILPLEDQFYDKNIEIPDYDFYSPTALEDAKELADIYYKEGFTEVEAKSGVHHGTYKVYVNFLPVADITYLEKPLFKRVQNEGIKVYGILYCPPNFLRMNMYLELSRPAGDISRWEKVLKRLILLNKNYPLKGKHCDPKLFQRQFEKRIDTDTESQLYYAVRDAFIDQGLVFFGGYASFLYSSYMPSKLRKLFQKSPDFDVLSEEPEQSAVILKERLQDFNFQGVKIIKHPGIGELIAPHFEVKVKIGKIEETVAFIYKPLACHSYNVIKKGNKSIRVATIDTMLSFYFAFFFSDRDYYDENRILCMAQYLFDVQQKNRLEQKGLLRRFSINCYGQQHTLEEMREEKAQKYKELKNQRNSKEFESWFLRYVPFEDQMEKEDNKLKTENKKLKKQTKKHKPKRENKKKRKSKKNIIEIFNII</sequence>
<keyword evidence="4" id="KW-0547">Nucleotide-binding</keyword>
<keyword evidence="7" id="KW-0804">Transcription</keyword>
<evidence type="ECO:0000256" key="7">
    <source>
        <dbReference type="ARBA" id="ARBA00023163"/>
    </source>
</evidence>
<dbReference type="AlphaFoldDB" id="A0A6C0CV46"/>
<evidence type="ECO:0000256" key="1">
    <source>
        <dbReference type="ARBA" id="ARBA00004328"/>
    </source>
</evidence>
<evidence type="ECO:0000256" key="5">
    <source>
        <dbReference type="ARBA" id="ARBA00022840"/>
    </source>
</evidence>
<evidence type="ECO:0000256" key="3">
    <source>
        <dbReference type="ARBA" id="ARBA00022679"/>
    </source>
</evidence>
<dbReference type="GO" id="GO:0005524">
    <property type="term" value="F:ATP binding"/>
    <property type="evidence" value="ECO:0007669"/>
    <property type="project" value="UniProtKB-KW"/>
</dbReference>
<dbReference type="GO" id="GO:0044423">
    <property type="term" value="C:virion component"/>
    <property type="evidence" value="ECO:0007669"/>
    <property type="project" value="UniProtKB-KW"/>
</dbReference>
<dbReference type="InterPro" id="IPR045355">
    <property type="entry name" value="PolyA_pol_cat_su"/>
</dbReference>
<dbReference type="GO" id="GO:0006397">
    <property type="term" value="P:mRNA processing"/>
    <property type="evidence" value="ECO:0007669"/>
    <property type="project" value="UniProtKB-KW"/>
</dbReference>
<keyword evidence="3" id="KW-0808">Transferase</keyword>
<feature type="compositionally biased region" description="Basic residues" evidence="8">
    <location>
        <begin position="454"/>
        <end position="476"/>
    </location>
</feature>
<dbReference type="EMBL" id="MN739500">
    <property type="protein sequence ID" value="QHT08716.1"/>
    <property type="molecule type" value="Genomic_DNA"/>
</dbReference>